<evidence type="ECO:0000313" key="3">
    <source>
        <dbReference type="Proteomes" id="UP000032702"/>
    </source>
</evidence>
<feature type="domain" description="Amidohydrolase-related" evidence="1">
    <location>
        <begin position="53"/>
        <end position="106"/>
    </location>
</feature>
<dbReference type="SUPFAM" id="SSF51338">
    <property type="entry name" value="Composite domain of metallo-dependent hydrolases"/>
    <property type="match status" value="1"/>
</dbReference>
<comment type="caution">
    <text evidence="2">The sequence shown here is derived from an EMBL/GenBank/DDBJ whole genome shotgun (WGS) entry which is preliminary data.</text>
</comment>
<gene>
    <name evidence="2" type="ORF">STIAU_8869</name>
</gene>
<dbReference type="SUPFAM" id="SSF51556">
    <property type="entry name" value="Metallo-dependent hydrolases"/>
    <property type="match status" value="1"/>
</dbReference>
<dbReference type="EMBL" id="AAMD01000056">
    <property type="protein sequence ID" value="EAU66428.1"/>
    <property type="molecule type" value="Genomic_DNA"/>
</dbReference>
<evidence type="ECO:0000259" key="1">
    <source>
        <dbReference type="Pfam" id="PF01979"/>
    </source>
</evidence>
<reference evidence="2 3" key="1">
    <citation type="submission" date="2006-04" db="EMBL/GenBank/DDBJ databases">
        <authorList>
            <person name="Nierman W.C."/>
        </authorList>
    </citation>
    <scope>NUCLEOTIDE SEQUENCE [LARGE SCALE GENOMIC DNA]</scope>
    <source>
        <strain evidence="2 3">DW4/3-1</strain>
    </source>
</reference>
<dbReference type="AlphaFoldDB" id="Q091H6"/>
<dbReference type="GO" id="GO:0006145">
    <property type="term" value="P:purine nucleobase catabolic process"/>
    <property type="evidence" value="ECO:0007669"/>
    <property type="project" value="TreeGrafter"/>
</dbReference>
<dbReference type="PANTHER" id="PTHR43668">
    <property type="entry name" value="ALLANTOINASE"/>
    <property type="match status" value="1"/>
</dbReference>
<dbReference type="GO" id="GO:0005737">
    <property type="term" value="C:cytoplasm"/>
    <property type="evidence" value="ECO:0007669"/>
    <property type="project" value="TreeGrafter"/>
</dbReference>
<dbReference type="InterPro" id="IPR050138">
    <property type="entry name" value="DHOase/Allantoinase_Hydrolase"/>
</dbReference>
<name>Q091H6_STIAD</name>
<dbReference type="Gene3D" id="3.20.20.140">
    <property type="entry name" value="Metal-dependent hydrolases"/>
    <property type="match status" value="1"/>
</dbReference>
<dbReference type="GO" id="GO:0004038">
    <property type="term" value="F:allantoinase activity"/>
    <property type="evidence" value="ECO:0007669"/>
    <property type="project" value="UniProtKB-EC"/>
</dbReference>
<dbReference type="Pfam" id="PF01979">
    <property type="entry name" value="Amidohydro_1"/>
    <property type="match status" value="1"/>
</dbReference>
<evidence type="ECO:0000313" key="2">
    <source>
        <dbReference type="EMBL" id="EAU66428.1"/>
    </source>
</evidence>
<feature type="non-terminal residue" evidence="2">
    <location>
        <position position="117"/>
    </location>
</feature>
<dbReference type="RefSeq" id="WP_002614067.1">
    <property type="nucleotide sequence ID" value="NZ_AAMD01000056.1"/>
</dbReference>
<protein>
    <submittedName>
        <fullName evidence="2">Allantoinase</fullName>
        <ecNumber evidence="2">3.5.2.5</ecNumber>
    </submittedName>
</protein>
<organism evidence="2 3">
    <name type="scientific">Stigmatella aurantiaca (strain DW4/3-1)</name>
    <dbReference type="NCBI Taxonomy" id="378806"/>
    <lineage>
        <taxon>Bacteria</taxon>
        <taxon>Pseudomonadati</taxon>
        <taxon>Myxococcota</taxon>
        <taxon>Myxococcia</taxon>
        <taxon>Myxococcales</taxon>
        <taxon>Cystobacterineae</taxon>
        <taxon>Archangiaceae</taxon>
        <taxon>Stigmatella</taxon>
    </lineage>
</organism>
<dbReference type="InterPro" id="IPR011059">
    <property type="entry name" value="Metal-dep_hydrolase_composite"/>
</dbReference>
<dbReference type="InterPro" id="IPR006680">
    <property type="entry name" value="Amidohydro-rel"/>
</dbReference>
<dbReference type="EC" id="3.5.2.5" evidence="2"/>
<dbReference type="PANTHER" id="PTHR43668:SF2">
    <property type="entry name" value="ALLANTOINASE"/>
    <property type="match status" value="1"/>
</dbReference>
<dbReference type="Proteomes" id="UP000032702">
    <property type="component" value="Unassembled WGS sequence"/>
</dbReference>
<dbReference type="InterPro" id="IPR032466">
    <property type="entry name" value="Metal_Hydrolase"/>
</dbReference>
<sequence length="117" mass="12051">MSSQPWVLASQRVVTETGVREAAVVVRDGKVAAVLPPSEVPAGLPVEHVGHKVVMPGVVDCHAHINEPGRTEWEGFETATRAAASGGITTVVDMPLNSIPATTTLAALHLKAAAAEG</sequence>
<dbReference type="PATRIC" id="fig|378806.16.peg.5567"/>
<keyword evidence="2" id="KW-0378">Hydrolase</keyword>
<accession>Q091H6</accession>
<proteinExistence type="predicted"/>